<accession>A0A8H7W0R8</accession>
<name>A0A8H7W0R8_9HELO</name>
<feature type="region of interest" description="Disordered" evidence="1">
    <location>
        <begin position="225"/>
        <end position="249"/>
    </location>
</feature>
<dbReference type="OrthoDB" id="5367448at2759"/>
<gene>
    <name evidence="2" type="ORF">IFR04_014024</name>
</gene>
<dbReference type="AlphaFoldDB" id="A0A8H7W0R8"/>
<evidence type="ECO:0000313" key="2">
    <source>
        <dbReference type="EMBL" id="KAG4412840.1"/>
    </source>
</evidence>
<sequence>MSNQIAHAARSLTSRTLHLKVHPTPRTFAEQREVLRVIERFGEVSVFKSLKYDPHRPIHNAFLAVYNSASSARKLQNESPLRYRLISESADTTPTEDHVDDISNSTIFELNASETTYSPHAFLNSPRMNPLHGPYVPVSQKSSYKAASLSKIIPNSNWSEGLVDWDTEKSRWHNDEVLAPEEETLQGKNGESGEKWLKQEAILRKQGSAPRLMGGLQSLWRERLEKEDRHRTSVKSSNTSNTETIAKTV</sequence>
<comment type="caution">
    <text evidence="2">The sequence shown here is derived from an EMBL/GenBank/DDBJ whole genome shotgun (WGS) entry which is preliminary data.</text>
</comment>
<proteinExistence type="predicted"/>
<evidence type="ECO:0000313" key="3">
    <source>
        <dbReference type="Proteomes" id="UP000664132"/>
    </source>
</evidence>
<protein>
    <submittedName>
        <fullName evidence="2">Uncharacterized protein</fullName>
    </submittedName>
</protein>
<dbReference type="Proteomes" id="UP000664132">
    <property type="component" value="Unassembled WGS sequence"/>
</dbReference>
<keyword evidence="3" id="KW-1185">Reference proteome</keyword>
<dbReference type="EMBL" id="JAFJYH010000350">
    <property type="protein sequence ID" value="KAG4412840.1"/>
    <property type="molecule type" value="Genomic_DNA"/>
</dbReference>
<feature type="compositionally biased region" description="Polar residues" evidence="1">
    <location>
        <begin position="234"/>
        <end position="249"/>
    </location>
</feature>
<reference evidence="2" key="1">
    <citation type="submission" date="2021-02" db="EMBL/GenBank/DDBJ databases">
        <title>Genome sequence Cadophora malorum strain M34.</title>
        <authorList>
            <person name="Stefanovic E."/>
            <person name="Vu D."/>
            <person name="Scully C."/>
            <person name="Dijksterhuis J."/>
            <person name="Roader J."/>
            <person name="Houbraken J."/>
        </authorList>
    </citation>
    <scope>NUCLEOTIDE SEQUENCE</scope>
    <source>
        <strain evidence="2">M34</strain>
    </source>
</reference>
<organism evidence="2 3">
    <name type="scientific">Cadophora malorum</name>
    <dbReference type="NCBI Taxonomy" id="108018"/>
    <lineage>
        <taxon>Eukaryota</taxon>
        <taxon>Fungi</taxon>
        <taxon>Dikarya</taxon>
        <taxon>Ascomycota</taxon>
        <taxon>Pezizomycotina</taxon>
        <taxon>Leotiomycetes</taxon>
        <taxon>Helotiales</taxon>
        <taxon>Ploettnerulaceae</taxon>
        <taxon>Cadophora</taxon>
    </lineage>
</organism>
<evidence type="ECO:0000256" key="1">
    <source>
        <dbReference type="SAM" id="MobiDB-lite"/>
    </source>
</evidence>